<accession>A0AAU7V732</accession>
<dbReference type="KEGG" id="sapp:SAC06_09635"/>
<name>A0AAU7V732_9ACTO</name>
<reference evidence="1" key="1">
    <citation type="submission" date="2023-11" db="EMBL/GenBank/DDBJ databases">
        <title>Scrofimicrobium hongkongense sp. nov., isolated from a patient with peritonitis.</title>
        <authorList>
            <person name="Lao H.Y."/>
            <person name="Wong A.Y.P."/>
            <person name="Ng T.L."/>
            <person name="Wong R.Y.L."/>
            <person name="Yau M.C.Y."/>
            <person name="Lam J.Y.W."/>
            <person name="Siu G.K.H."/>
        </authorList>
    </citation>
    <scope>NUCLEOTIDE SEQUENCE</scope>
    <source>
        <strain evidence="1">R131</strain>
    </source>
</reference>
<organism evidence="1">
    <name type="scientific">Scrofimicrobium appendicitidis</name>
    <dbReference type="NCBI Taxonomy" id="3079930"/>
    <lineage>
        <taxon>Bacteria</taxon>
        <taxon>Bacillati</taxon>
        <taxon>Actinomycetota</taxon>
        <taxon>Actinomycetes</taxon>
        <taxon>Actinomycetales</taxon>
        <taxon>Actinomycetaceae</taxon>
        <taxon>Scrofimicrobium</taxon>
    </lineage>
</organism>
<protein>
    <submittedName>
        <fullName evidence="1">Uncharacterized protein</fullName>
    </submittedName>
</protein>
<proteinExistence type="predicted"/>
<gene>
    <name evidence="1" type="ORF">SAC06_09635</name>
</gene>
<dbReference type="EMBL" id="CP138335">
    <property type="protein sequence ID" value="XBW07890.1"/>
    <property type="molecule type" value="Genomic_DNA"/>
</dbReference>
<sequence length="115" mass="13005">MDTKLNQAAVDQAKELIKQGKVVLDEHGDWTESKPDAEAENRFLDREGFAAYGRWYLGVKPGEDPEEKGSYSFPYGDFRRVHRSGLIAVEQRAAQYGHREIEAAAKELLGLLPDR</sequence>
<dbReference type="RefSeq" id="WP_350258091.1">
    <property type="nucleotide sequence ID" value="NZ_CP138335.1"/>
</dbReference>
<dbReference type="AlphaFoldDB" id="A0AAU7V732"/>
<evidence type="ECO:0000313" key="1">
    <source>
        <dbReference type="EMBL" id="XBW07890.1"/>
    </source>
</evidence>